<evidence type="ECO:0000313" key="3">
    <source>
        <dbReference type="Proteomes" id="UP000694240"/>
    </source>
</evidence>
<dbReference type="Pfam" id="PF14244">
    <property type="entry name" value="Retrotran_gag_3"/>
    <property type="match status" value="1"/>
</dbReference>
<evidence type="ECO:0000313" key="2">
    <source>
        <dbReference type="EMBL" id="KAG7585030.1"/>
    </source>
</evidence>
<accession>A0A8T2BEW0</accession>
<dbReference type="EMBL" id="JAEFBK010000007">
    <property type="protein sequence ID" value="KAG7585030.1"/>
    <property type="molecule type" value="Genomic_DNA"/>
</dbReference>
<dbReference type="Proteomes" id="UP000694240">
    <property type="component" value="Chromosome 7"/>
</dbReference>
<dbReference type="InterPro" id="IPR029472">
    <property type="entry name" value="Copia-like_N"/>
</dbReference>
<name>A0A8T2BEW0_9BRAS</name>
<dbReference type="PANTHER" id="PTHR37610:SF97">
    <property type="entry name" value="RETROTRANSPOSON GAG DOMAIN-CONTAINING PROTEIN"/>
    <property type="match status" value="1"/>
</dbReference>
<organism evidence="2 3">
    <name type="scientific">Arabidopsis thaliana x Arabidopsis arenosa</name>
    <dbReference type="NCBI Taxonomy" id="1240361"/>
    <lineage>
        <taxon>Eukaryota</taxon>
        <taxon>Viridiplantae</taxon>
        <taxon>Streptophyta</taxon>
        <taxon>Embryophyta</taxon>
        <taxon>Tracheophyta</taxon>
        <taxon>Spermatophyta</taxon>
        <taxon>Magnoliopsida</taxon>
        <taxon>eudicotyledons</taxon>
        <taxon>Gunneridae</taxon>
        <taxon>Pentapetalae</taxon>
        <taxon>rosids</taxon>
        <taxon>malvids</taxon>
        <taxon>Brassicales</taxon>
        <taxon>Brassicaceae</taxon>
        <taxon>Camelineae</taxon>
        <taxon>Arabidopsis</taxon>
    </lineage>
</organism>
<keyword evidence="3" id="KW-1185">Reference proteome</keyword>
<proteinExistence type="predicted"/>
<gene>
    <name evidence="2" type="ORF">ISN45_Aa02g004070</name>
</gene>
<dbReference type="PANTHER" id="PTHR37610">
    <property type="entry name" value="CCHC-TYPE DOMAIN-CONTAINING PROTEIN"/>
    <property type="match status" value="1"/>
</dbReference>
<comment type="caution">
    <text evidence="2">The sequence shown here is derived from an EMBL/GenBank/DDBJ whole genome shotgun (WGS) entry which is preliminary data.</text>
</comment>
<evidence type="ECO:0000259" key="1">
    <source>
        <dbReference type="Pfam" id="PF14244"/>
    </source>
</evidence>
<feature type="domain" description="Retrotransposon Copia-like N-terminal" evidence="1">
    <location>
        <begin position="37"/>
        <end position="85"/>
    </location>
</feature>
<reference evidence="2 3" key="1">
    <citation type="submission" date="2020-12" db="EMBL/GenBank/DDBJ databases">
        <title>Concerted genomic and epigenomic changes stabilize Arabidopsis allopolyploids.</title>
        <authorList>
            <person name="Chen Z."/>
        </authorList>
    </citation>
    <scope>NUCLEOTIDE SEQUENCE [LARGE SCALE GENOMIC DNA]</scope>
    <source>
        <strain evidence="2">Allo738</strain>
        <tissue evidence="2">Leaf</tissue>
    </source>
</reference>
<sequence length="465" mass="52391">MGTYVPPSTIPVVRPPINAGEQSSYPVNQYENPYYLHSTDHAGLILVSDRLTTASDFHSWRRSILMALNIRNKLGFINGTISKPPEEHRDFGAWSRCNDIVSTWLMNSVDKKIGQSLLFISTAQGIWNNLLMRFKQDDAPRIFDIEQKLSKIEQGSMDVSTYYTTLLTLWEEHRNYVELPVCTLGHCECDAAAKWESLQQRSRVTKFLMGLNESFDQTRRHILMLKPIPTIEEAFNIVTQDERQKTVKPTTRVDNVAFQSVAPMMNDVDNAYVAAYNTVRPSQKPVCSHCGKMGHTIQKCYKVHGYPPGMKIAGQGYPYKTNPQLMVQPRGPMIPTQPRMQFPSQMMPYANSMQKANAVAHVYTENGAYPSNGYPYNTMMMNQYGTPGTNVYQMPYVTQGGNHSNLQDFSPQQIEQMISQFQAQVQVQESAASSSNPSPNATISEHGLMAHTSTSGTIITFPSLF</sequence>
<dbReference type="AlphaFoldDB" id="A0A8T2BEW0"/>
<protein>
    <submittedName>
        <fullName evidence="2">Retrotransposon gag domain</fullName>
    </submittedName>
</protein>